<keyword evidence="1" id="KW-0812">Transmembrane</keyword>
<reference evidence="2 3" key="1">
    <citation type="submission" date="2017-06" db="EMBL/GenBank/DDBJ databases">
        <authorList>
            <consortium name="Pathogen Informatics"/>
        </authorList>
    </citation>
    <scope>NUCLEOTIDE SEQUENCE [LARGE SCALE GENOMIC DNA]</scope>
    <source>
        <strain evidence="2 3">NCTC13039</strain>
    </source>
</reference>
<sequence>MTPQKPAQQHQLHTPLPGERLRRAGRAITLTALLLLLTSGLGIGYALLQINDDHINELVNEKSAHITQGHAEITHGGRQIILAEKHETTCTVHSSSGSPIPVNPGKSHVKGDGKSHFGIGAFEAPAGSYDITCTPNKGVVILPEAAMESLKTAGTIAAVSVVGILVFTMIALSGAVLWVSGARSRAKAIAANQHPTYR</sequence>
<dbReference type="EMBL" id="LT906453">
    <property type="protein sequence ID" value="SNV21383.1"/>
    <property type="molecule type" value="Genomic_DNA"/>
</dbReference>
<dbReference type="AlphaFoldDB" id="A0A239VI02"/>
<proteinExistence type="predicted"/>
<dbReference type="Proteomes" id="UP000242637">
    <property type="component" value="Chromosome 1"/>
</dbReference>
<dbReference type="STRING" id="1121387.GCA_000429885_02096"/>
<protein>
    <submittedName>
        <fullName evidence="2">Uncharacterized protein</fullName>
    </submittedName>
</protein>
<keyword evidence="3" id="KW-1185">Reference proteome</keyword>
<evidence type="ECO:0000313" key="2">
    <source>
        <dbReference type="EMBL" id="SNV21383.1"/>
    </source>
</evidence>
<organism evidence="2 3">
    <name type="scientific">Dermatophilus congolensis</name>
    <dbReference type="NCBI Taxonomy" id="1863"/>
    <lineage>
        <taxon>Bacteria</taxon>
        <taxon>Bacillati</taxon>
        <taxon>Actinomycetota</taxon>
        <taxon>Actinomycetes</taxon>
        <taxon>Micrococcales</taxon>
        <taxon>Dermatophilaceae</taxon>
        <taxon>Dermatophilus</taxon>
    </lineage>
</organism>
<keyword evidence="1" id="KW-0472">Membrane</keyword>
<evidence type="ECO:0000256" key="1">
    <source>
        <dbReference type="SAM" id="Phobius"/>
    </source>
</evidence>
<name>A0A239VI02_9MICO</name>
<feature type="transmembrane region" description="Helical" evidence="1">
    <location>
        <begin position="156"/>
        <end position="179"/>
    </location>
</feature>
<evidence type="ECO:0000313" key="3">
    <source>
        <dbReference type="Proteomes" id="UP000242637"/>
    </source>
</evidence>
<dbReference type="RefSeq" id="WP_028327999.1">
    <property type="nucleotide sequence ID" value="NZ_JAAFNI010000001.1"/>
</dbReference>
<accession>A0A239VI02</accession>
<feature type="transmembrane region" description="Helical" evidence="1">
    <location>
        <begin position="27"/>
        <end position="48"/>
    </location>
</feature>
<keyword evidence="1" id="KW-1133">Transmembrane helix</keyword>
<dbReference type="KEGG" id="dco:SAMEA4475696_1214"/>
<dbReference type="GeneID" id="63459444"/>
<gene>
    <name evidence="2" type="ORF">SAMEA4475696_01214</name>
</gene>